<dbReference type="OrthoDB" id="310217at2759"/>
<evidence type="ECO:0000313" key="8">
    <source>
        <dbReference type="EMBL" id="USW48910.1"/>
    </source>
</evidence>
<feature type="region of interest" description="Disordered" evidence="6">
    <location>
        <begin position="1"/>
        <end position="89"/>
    </location>
</feature>
<dbReference type="PANTHER" id="PTHR43671:SF13">
    <property type="entry name" value="SERINE_THREONINE-PROTEIN KINASE NEK2"/>
    <property type="match status" value="1"/>
</dbReference>
<feature type="compositionally biased region" description="Polar residues" evidence="6">
    <location>
        <begin position="40"/>
        <end position="51"/>
    </location>
</feature>
<evidence type="ECO:0000256" key="1">
    <source>
        <dbReference type="ARBA" id="ARBA00012513"/>
    </source>
</evidence>
<dbReference type="Proteomes" id="UP001056384">
    <property type="component" value="Chromosome 2"/>
</dbReference>
<evidence type="ECO:0000259" key="7">
    <source>
        <dbReference type="PROSITE" id="PS50011"/>
    </source>
</evidence>
<evidence type="ECO:0000313" key="9">
    <source>
        <dbReference type="Proteomes" id="UP001056384"/>
    </source>
</evidence>
<evidence type="ECO:0000256" key="4">
    <source>
        <dbReference type="ARBA" id="ARBA00022777"/>
    </source>
</evidence>
<dbReference type="EC" id="2.7.11.1" evidence="1"/>
<evidence type="ECO:0000256" key="2">
    <source>
        <dbReference type="ARBA" id="ARBA00022679"/>
    </source>
</evidence>
<dbReference type="PROSITE" id="PS50011">
    <property type="entry name" value="PROTEIN_KINASE_DOM"/>
    <property type="match status" value="1"/>
</dbReference>
<sequence>MSQPVQVRRAGRNGKRKSEEQHSEPSPLSRRRTRSLDGGISQQATAGSGQLRSDAEVDAAPPAPIGLLPEPQMNVAPPAPTDGPSKTTEETWQAKLWTIADLIETTPLGKHDRLWSSFANYFPEFSVLEWRKKYYGEIRPVFLCSYAWDDAIKNASDLDSAQALKYGHTLMVRAVQGGQLKRGIPPSDFLPEKGWYEAILDGPAEDVESRVQLRQRMRDDVEAGKLASITDRSEYLRHAEWESYANEQEDEDEVQDRVNELYKEMESRVLVGESPYTPDQYLFADEWAAEIAPLMDEDSIDAMTEIFEQMVVGVLYNSSSSYSPDQLFKRAVWTDARGRLPTVELQERHDQLWDQCRNKAILSRGEEGMDHPSRAWFNYDWALLEEDCGTLATVKELRDLAQQDVETYFDEFELVHLPGRKPDEMSVGAFLEQVRLHIWTQRRLKADNAWLEKINQTENITGKWNWLNSWQEMRDRHMQGEPLYRPQNIPVPPLDLAAQARQIGSGLDGHWLCRGVLGQGSYGVATIWVRVDSHGRVIDHEVLKDTYMEDSLERNTWDDPFLWDGPVADRIPLEWTLVRELRCIPESENIVEYHAKMIFEDLRMYRIYMEYGDHGTLFDLLSKYLDFGKAAAIDQSGNTLPNNIPLRLAWSIFAELAKALFLAHKGRNPEQAPLLDYDPIVHRDIKGANIFLASRPPALSGTWPDLPILKLADWGLASRKSNTEFMKWVCGTKGYMAPEQCHYDDEARAQYSIQPVSEKSDIYAIGCVMLSLLNLDPAPEQYTYEQEDREWKLTHPNMDVYARTPMLMDLIQDCLKKDPSERPSAEKLLAMIEVLIENTVGLEEGQLSLNKRGREEGEILLWEDSKYLKWAR</sequence>
<dbReference type="InterPro" id="IPR008271">
    <property type="entry name" value="Ser/Thr_kinase_AS"/>
</dbReference>
<feature type="domain" description="Protein kinase" evidence="7">
    <location>
        <begin position="511"/>
        <end position="836"/>
    </location>
</feature>
<evidence type="ECO:0000256" key="3">
    <source>
        <dbReference type="ARBA" id="ARBA00022741"/>
    </source>
</evidence>
<gene>
    <name evidence="8" type="ORF">Slin15195_G022290</name>
</gene>
<organism evidence="8 9">
    <name type="scientific">Septoria linicola</name>
    <dbReference type="NCBI Taxonomy" id="215465"/>
    <lineage>
        <taxon>Eukaryota</taxon>
        <taxon>Fungi</taxon>
        <taxon>Dikarya</taxon>
        <taxon>Ascomycota</taxon>
        <taxon>Pezizomycotina</taxon>
        <taxon>Dothideomycetes</taxon>
        <taxon>Dothideomycetidae</taxon>
        <taxon>Mycosphaerellales</taxon>
        <taxon>Mycosphaerellaceae</taxon>
        <taxon>Septoria</taxon>
    </lineage>
</organism>
<dbReference type="EMBL" id="CP099419">
    <property type="protein sequence ID" value="USW48910.1"/>
    <property type="molecule type" value="Genomic_DNA"/>
</dbReference>
<dbReference type="GO" id="GO:0005524">
    <property type="term" value="F:ATP binding"/>
    <property type="evidence" value="ECO:0007669"/>
    <property type="project" value="UniProtKB-KW"/>
</dbReference>
<accession>A0A9Q9AM05</accession>
<evidence type="ECO:0000256" key="5">
    <source>
        <dbReference type="ARBA" id="ARBA00022840"/>
    </source>
</evidence>
<keyword evidence="3" id="KW-0547">Nucleotide-binding</keyword>
<dbReference type="InterPro" id="IPR050660">
    <property type="entry name" value="NEK_Ser/Thr_kinase"/>
</dbReference>
<name>A0A9Q9AM05_9PEZI</name>
<dbReference type="PANTHER" id="PTHR43671">
    <property type="entry name" value="SERINE/THREONINE-PROTEIN KINASE NEK"/>
    <property type="match status" value="1"/>
</dbReference>
<dbReference type="AlphaFoldDB" id="A0A9Q9AM05"/>
<dbReference type="PROSITE" id="PS00108">
    <property type="entry name" value="PROTEIN_KINASE_ST"/>
    <property type="match status" value="1"/>
</dbReference>
<dbReference type="SUPFAM" id="SSF56112">
    <property type="entry name" value="Protein kinase-like (PK-like)"/>
    <property type="match status" value="1"/>
</dbReference>
<keyword evidence="2" id="KW-0808">Transferase</keyword>
<keyword evidence="5" id="KW-0067">ATP-binding</keyword>
<reference evidence="8" key="1">
    <citation type="submission" date="2022-06" db="EMBL/GenBank/DDBJ databases">
        <title>Complete genome sequences of two strains of the flax pathogen Septoria linicola.</title>
        <authorList>
            <person name="Lapalu N."/>
            <person name="Simon A."/>
            <person name="Demenou B."/>
            <person name="Paumier D."/>
            <person name="Guillot M.-P."/>
            <person name="Gout L."/>
            <person name="Valade R."/>
        </authorList>
    </citation>
    <scope>NUCLEOTIDE SEQUENCE</scope>
    <source>
        <strain evidence="8">SE15195</strain>
    </source>
</reference>
<dbReference type="InterPro" id="IPR000719">
    <property type="entry name" value="Prot_kinase_dom"/>
</dbReference>
<dbReference type="Pfam" id="PF00069">
    <property type="entry name" value="Pkinase"/>
    <property type="match status" value="1"/>
</dbReference>
<dbReference type="Gene3D" id="1.10.510.10">
    <property type="entry name" value="Transferase(Phosphotransferase) domain 1"/>
    <property type="match status" value="1"/>
</dbReference>
<evidence type="ECO:0000256" key="6">
    <source>
        <dbReference type="SAM" id="MobiDB-lite"/>
    </source>
</evidence>
<dbReference type="SMART" id="SM00220">
    <property type="entry name" value="S_TKc"/>
    <property type="match status" value="1"/>
</dbReference>
<protein>
    <recommendedName>
        <fullName evidence="1">non-specific serine/threonine protein kinase</fullName>
        <ecNumber evidence="1">2.7.11.1</ecNumber>
    </recommendedName>
</protein>
<keyword evidence="9" id="KW-1185">Reference proteome</keyword>
<dbReference type="GO" id="GO:0004674">
    <property type="term" value="F:protein serine/threonine kinase activity"/>
    <property type="evidence" value="ECO:0007669"/>
    <property type="project" value="UniProtKB-EC"/>
</dbReference>
<proteinExistence type="predicted"/>
<keyword evidence="4 8" id="KW-0418">Kinase</keyword>
<dbReference type="InterPro" id="IPR011009">
    <property type="entry name" value="Kinase-like_dom_sf"/>
</dbReference>